<feature type="transmembrane region" description="Helical" evidence="6">
    <location>
        <begin position="155"/>
        <end position="175"/>
    </location>
</feature>
<evidence type="ECO:0000313" key="8">
    <source>
        <dbReference type="EMBL" id="MFC5452894.1"/>
    </source>
</evidence>
<evidence type="ECO:0000256" key="2">
    <source>
        <dbReference type="ARBA" id="ARBA00022448"/>
    </source>
</evidence>
<accession>A0ABW0KI13</accession>
<dbReference type="PANTHER" id="PTHR42718:SF9">
    <property type="entry name" value="MAJOR FACILITATOR SUPERFAMILY MULTIDRUG TRANSPORTER MFSC"/>
    <property type="match status" value="1"/>
</dbReference>
<dbReference type="InterPro" id="IPR020846">
    <property type="entry name" value="MFS_dom"/>
</dbReference>
<evidence type="ECO:0000256" key="6">
    <source>
        <dbReference type="SAM" id="Phobius"/>
    </source>
</evidence>
<feature type="transmembrane region" description="Helical" evidence="6">
    <location>
        <begin position="130"/>
        <end position="149"/>
    </location>
</feature>
<dbReference type="PROSITE" id="PS50850">
    <property type="entry name" value="MFS"/>
    <property type="match status" value="1"/>
</dbReference>
<dbReference type="Gene3D" id="1.20.1720.10">
    <property type="entry name" value="Multidrug resistance protein D"/>
    <property type="match status" value="1"/>
</dbReference>
<feature type="transmembrane region" description="Helical" evidence="6">
    <location>
        <begin position="284"/>
        <end position="302"/>
    </location>
</feature>
<feature type="transmembrane region" description="Helical" evidence="6">
    <location>
        <begin position="314"/>
        <end position="335"/>
    </location>
</feature>
<dbReference type="Gene3D" id="1.20.1250.20">
    <property type="entry name" value="MFS general substrate transporter like domains"/>
    <property type="match status" value="1"/>
</dbReference>
<feature type="transmembrane region" description="Helical" evidence="6">
    <location>
        <begin position="97"/>
        <end position="118"/>
    </location>
</feature>
<dbReference type="InterPro" id="IPR036259">
    <property type="entry name" value="MFS_trans_sf"/>
</dbReference>
<name>A0ABW0KI13_9BACL</name>
<dbReference type="SUPFAM" id="SSF103473">
    <property type="entry name" value="MFS general substrate transporter"/>
    <property type="match status" value="1"/>
</dbReference>
<dbReference type="PANTHER" id="PTHR42718">
    <property type="entry name" value="MAJOR FACILITATOR SUPERFAMILY MULTIDRUG TRANSPORTER MFSC"/>
    <property type="match status" value="1"/>
</dbReference>
<sequence>MNDKVVMPVWTIGLFIVVMNTTMFNVSLPSIIHDLNISADLGSWVISSYSIGYALSTVIYSRLTDTVPLRRLLLVGLLTLGLSSVIGIIAHDFKMLLIARILQSAGAGVMAGLGLVMASRYIPIERRGSAIAMISAGSAMAFGLGPIVGGLISEYWGWNGLFAITCLVLFILPILLRLMPKEKPLPFRFDLIGAVLTVLNAATLLLAVTQLSYIWLAVSAMTFLLHGWHLRRGKETFINPNLLSNASFRKLSVVGFCILVLNLGNLFLMPLVLANLFHRSPMEIGLTIAPGAVLSAILTRFVGRWIDRYGNLRFLFLGHAVMAFVMLLFFTGVGASWVVTLLGYICFSPSFSATIASLNNETSRILPKAQIGSGMGLMQLIQFCGGSISVAVCGILLEIQKQTTLLQAYKHVYGVLLLIGLVSAAMLLWYKLSSSKEANKQSVPSNA</sequence>
<feature type="transmembrane region" description="Helical" evidence="6">
    <location>
        <begin position="411"/>
        <end position="430"/>
    </location>
</feature>
<evidence type="ECO:0000256" key="1">
    <source>
        <dbReference type="ARBA" id="ARBA00004651"/>
    </source>
</evidence>
<keyword evidence="5 6" id="KW-0472">Membrane</keyword>
<dbReference type="RefSeq" id="WP_270879156.1">
    <property type="nucleotide sequence ID" value="NZ_JAQFVF010000023.1"/>
</dbReference>
<feature type="transmembrane region" description="Helical" evidence="6">
    <location>
        <begin position="380"/>
        <end position="399"/>
    </location>
</feature>
<feature type="domain" description="Major facilitator superfamily (MFS) profile" evidence="7">
    <location>
        <begin position="6"/>
        <end position="438"/>
    </location>
</feature>
<keyword evidence="3 6" id="KW-0812">Transmembrane</keyword>
<comment type="caution">
    <text evidence="8">The sequence shown here is derived from an EMBL/GenBank/DDBJ whole genome shotgun (WGS) entry which is preliminary data.</text>
</comment>
<evidence type="ECO:0000256" key="4">
    <source>
        <dbReference type="ARBA" id="ARBA00022989"/>
    </source>
</evidence>
<dbReference type="EMBL" id="JBHSMJ010000065">
    <property type="protein sequence ID" value="MFC5452894.1"/>
    <property type="molecule type" value="Genomic_DNA"/>
</dbReference>
<keyword evidence="9" id="KW-1185">Reference proteome</keyword>
<evidence type="ECO:0000259" key="7">
    <source>
        <dbReference type="PROSITE" id="PS50850"/>
    </source>
</evidence>
<feature type="transmembrane region" description="Helical" evidence="6">
    <location>
        <begin position="251"/>
        <end position="272"/>
    </location>
</feature>
<feature type="transmembrane region" description="Helical" evidence="6">
    <location>
        <begin position="12"/>
        <end position="32"/>
    </location>
</feature>
<feature type="transmembrane region" description="Helical" evidence="6">
    <location>
        <begin position="187"/>
        <end position="207"/>
    </location>
</feature>
<organism evidence="8 9">
    <name type="scientific">Paenibacillus aestuarii</name>
    <dbReference type="NCBI Taxonomy" id="516965"/>
    <lineage>
        <taxon>Bacteria</taxon>
        <taxon>Bacillati</taxon>
        <taxon>Bacillota</taxon>
        <taxon>Bacilli</taxon>
        <taxon>Bacillales</taxon>
        <taxon>Paenibacillaceae</taxon>
        <taxon>Paenibacillus</taxon>
    </lineage>
</organism>
<feature type="transmembrane region" description="Helical" evidence="6">
    <location>
        <begin position="44"/>
        <end position="60"/>
    </location>
</feature>
<evidence type="ECO:0000313" key="9">
    <source>
        <dbReference type="Proteomes" id="UP001596044"/>
    </source>
</evidence>
<keyword evidence="2" id="KW-0813">Transport</keyword>
<dbReference type="Pfam" id="PF07690">
    <property type="entry name" value="MFS_1"/>
    <property type="match status" value="1"/>
</dbReference>
<evidence type="ECO:0000256" key="5">
    <source>
        <dbReference type="ARBA" id="ARBA00023136"/>
    </source>
</evidence>
<feature type="transmembrane region" description="Helical" evidence="6">
    <location>
        <begin position="72"/>
        <end position="91"/>
    </location>
</feature>
<protein>
    <submittedName>
        <fullName evidence="8">MFS transporter</fullName>
    </submittedName>
</protein>
<comment type="subcellular location">
    <subcellularLocation>
        <location evidence="1">Cell membrane</location>
        <topology evidence="1">Multi-pass membrane protein</topology>
    </subcellularLocation>
</comment>
<gene>
    <name evidence="8" type="ORF">ACFPOG_32300</name>
</gene>
<dbReference type="Proteomes" id="UP001596044">
    <property type="component" value="Unassembled WGS sequence"/>
</dbReference>
<proteinExistence type="predicted"/>
<dbReference type="InterPro" id="IPR011701">
    <property type="entry name" value="MFS"/>
</dbReference>
<keyword evidence="4 6" id="KW-1133">Transmembrane helix</keyword>
<reference evidence="9" key="1">
    <citation type="journal article" date="2019" name="Int. J. Syst. Evol. Microbiol.">
        <title>The Global Catalogue of Microorganisms (GCM) 10K type strain sequencing project: providing services to taxonomists for standard genome sequencing and annotation.</title>
        <authorList>
            <consortium name="The Broad Institute Genomics Platform"/>
            <consortium name="The Broad Institute Genome Sequencing Center for Infectious Disease"/>
            <person name="Wu L."/>
            <person name="Ma J."/>
        </authorList>
    </citation>
    <scope>NUCLEOTIDE SEQUENCE [LARGE SCALE GENOMIC DNA]</scope>
    <source>
        <strain evidence="9">KACC 11904</strain>
    </source>
</reference>
<feature type="transmembrane region" description="Helical" evidence="6">
    <location>
        <begin position="213"/>
        <end position="230"/>
    </location>
</feature>
<dbReference type="PRINTS" id="PR01036">
    <property type="entry name" value="TCRTETB"/>
</dbReference>
<evidence type="ECO:0000256" key="3">
    <source>
        <dbReference type="ARBA" id="ARBA00022692"/>
    </source>
</evidence>